<evidence type="ECO:0000256" key="1">
    <source>
        <dbReference type="ARBA" id="ARBA00022729"/>
    </source>
</evidence>
<feature type="signal peptide" evidence="2">
    <location>
        <begin position="1"/>
        <end position="21"/>
    </location>
</feature>
<protein>
    <submittedName>
        <fullName evidence="3">VCBS repeat-containing protein</fullName>
    </submittedName>
</protein>
<organism evidence="3 4">
    <name type="scientific">Thermomonas carbonis</name>
    <dbReference type="NCBI Taxonomy" id="1463158"/>
    <lineage>
        <taxon>Bacteria</taxon>
        <taxon>Pseudomonadati</taxon>
        <taxon>Pseudomonadota</taxon>
        <taxon>Gammaproteobacteria</taxon>
        <taxon>Lysobacterales</taxon>
        <taxon>Lysobacteraceae</taxon>
        <taxon>Thermomonas</taxon>
    </lineage>
</organism>
<sequence length="331" mass="34520">MKRTTCGFLCAGVLLMTNAQAASFGQPKRVSLQMSVVSNVAIGDANGDGRADLAVTESARYPAPHSLVIYHQGGDGSLGAPQRIPLFPDGNGINSLKFVDLDKDGRQDVVIGTDHGVAAIRLGQQGTPQAIRYQLVSAGCRFMAQGPSDINQDGNQDIVCHGENEWPNQLSVYFGDGMGGFSSAKGFVTEAGSGAGFRGLHVGDLTGDNRPDVVITAGTSARFFVFPNDGAGGLQAAVAYSHPVGPSGAYPTTVLVADIDGDGRNEAITADSEEAPYARLNIYRRGMAGALELSRQIPVHSSTTALLWGTSGAMVTTTWCLGIGDSLRQVC</sequence>
<dbReference type="Proteomes" id="UP000515804">
    <property type="component" value="Chromosome"/>
</dbReference>
<dbReference type="EMBL" id="CP060719">
    <property type="protein sequence ID" value="QNN69314.1"/>
    <property type="molecule type" value="Genomic_DNA"/>
</dbReference>
<evidence type="ECO:0000256" key="2">
    <source>
        <dbReference type="SAM" id="SignalP"/>
    </source>
</evidence>
<name>A0A7G9SN89_9GAMM</name>
<dbReference type="Gene3D" id="2.130.10.130">
    <property type="entry name" value="Integrin alpha, N-terminal"/>
    <property type="match status" value="2"/>
</dbReference>
<keyword evidence="4" id="KW-1185">Reference proteome</keyword>
<reference evidence="3 4" key="1">
    <citation type="submission" date="2020-08" db="EMBL/GenBank/DDBJ databases">
        <title>Genome sequence of Thermomonas carbonis KCTC 42013T.</title>
        <authorList>
            <person name="Hyun D.-W."/>
            <person name="Bae J.-W."/>
        </authorList>
    </citation>
    <scope>NUCLEOTIDE SEQUENCE [LARGE SCALE GENOMIC DNA]</scope>
    <source>
        <strain evidence="3 4">KCTC 42013</strain>
    </source>
</reference>
<dbReference type="AlphaFoldDB" id="A0A7G9SN89"/>
<dbReference type="Pfam" id="PF13517">
    <property type="entry name" value="FG-GAP_3"/>
    <property type="match status" value="2"/>
</dbReference>
<feature type="chain" id="PRO_5028999686" evidence="2">
    <location>
        <begin position="22"/>
        <end position="331"/>
    </location>
</feature>
<dbReference type="KEGG" id="tcn:H9L16_11585"/>
<evidence type="ECO:0000313" key="4">
    <source>
        <dbReference type="Proteomes" id="UP000515804"/>
    </source>
</evidence>
<proteinExistence type="predicted"/>
<dbReference type="PANTHER" id="PTHR46580">
    <property type="entry name" value="SENSOR KINASE-RELATED"/>
    <property type="match status" value="1"/>
</dbReference>
<dbReference type="PANTHER" id="PTHR46580:SF4">
    <property type="entry name" value="ATP_GTP-BINDING PROTEIN"/>
    <property type="match status" value="1"/>
</dbReference>
<gene>
    <name evidence="3" type="ORF">H9L16_11585</name>
</gene>
<dbReference type="InterPro" id="IPR028994">
    <property type="entry name" value="Integrin_alpha_N"/>
</dbReference>
<dbReference type="RefSeq" id="WP_187551837.1">
    <property type="nucleotide sequence ID" value="NZ_CP060719.1"/>
</dbReference>
<accession>A0A7G9SN89</accession>
<dbReference type="InterPro" id="IPR013517">
    <property type="entry name" value="FG-GAP"/>
</dbReference>
<evidence type="ECO:0000313" key="3">
    <source>
        <dbReference type="EMBL" id="QNN69314.1"/>
    </source>
</evidence>
<keyword evidence="1 2" id="KW-0732">Signal</keyword>
<dbReference type="SUPFAM" id="SSF69318">
    <property type="entry name" value="Integrin alpha N-terminal domain"/>
    <property type="match status" value="2"/>
</dbReference>